<sequence length="80" mass="8994">MSNQCVSFDVFDEELDTSVASTSTSNMYTVCGQSTENSTMINIVNKRQKRVTWKFFTLGHKDESGVERCKCLECGVQIIS</sequence>
<name>A0AAV0Y9H4_9HEMI</name>
<keyword evidence="2" id="KW-1185">Reference proteome</keyword>
<proteinExistence type="predicted"/>
<accession>A0AAV0Y9H4</accession>
<dbReference type="EMBL" id="CARXXK010001395">
    <property type="protein sequence ID" value="CAI6375956.1"/>
    <property type="molecule type" value="Genomic_DNA"/>
</dbReference>
<evidence type="ECO:0008006" key="3">
    <source>
        <dbReference type="Google" id="ProtNLM"/>
    </source>
</evidence>
<evidence type="ECO:0000313" key="1">
    <source>
        <dbReference type="EMBL" id="CAI6375956.1"/>
    </source>
</evidence>
<dbReference type="Proteomes" id="UP001160148">
    <property type="component" value="Unassembled WGS sequence"/>
</dbReference>
<reference evidence="1 2" key="1">
    <citation type="submission" date="2023-01" db="EMBL/GenBank/DDBJ databases">
        <authorList>
            <person name="Whitehead M."/>
        </authorList>
    </citation>
    <scope>NUCLEOTIDE SEQUENCE [LARGE SCALE GENOMIC DNA]</scope>
</reference>
<protein>
    <recommendedName>
        <fullName evidence="3">BED-type domain-containing protein</fullName>
    </recommendedName>
</protein>
<evidence type="ECO:0000313" key="2">
    <source>
        <dbReference type="Proteomes" id="UP001160148"/>
    </source>
</evidence>
<gene>
    <name evidence="1" type="ORF">MEUPH1_LOCUS29390</name>
</gene>
<organism evidence="1 2">
    <name type="scientific">Macrosiphum euphorbiae</name>
    <name type="common">potato aphid</name>
    <dbReference type="NCBI Taxonomy" id="13131"/>
    <lineage>
        <taxon>Eukaryota</taxon>
        <taxon>Metazoa</taxon>
        <taxon>Ecdysozoa</taxon>
        <taxon>Arthropoda</taxon>
        <taxon>Hexapoda</taxon>
        <taxon>Insecta</taxon>
        <taxon>Pterygota</taxon>
        <taxon>Neoptera</taxon>
        <taxon>Paraneoptera</taxon>
        <taxon>Hemiptera</taxon>
        <taxon>Sternorrhyncha</taxon>
        <taxon>Aphidomorpha</taxon>
        <taxon>Aphidoidea</taxon>
        <taxon>Aphididae</taxon>
        <taxon>Macrosiphini</taxon>
        <taxon>Macrosiphum</taxon>
    </lineage>
</organism>
<dbReference type="AlphaFoldDB" id="A0AAV0Y9H4"/>
<comment type="caution">
    <text evidence="1">The sequence shown here is derived from an EMBL/GenBank/DDBJ whole genome shotgun (WGS) entry which is preliminary data.</text>
</comment>